<proteinExistence type="inferred from homology"/>
<dbReference type="GO" id="GO:0052689">
    <property type="term" value="F:carboxylic ester hydrolase activity"/>
    <property type="evidence" value="ECO:0007669"/>
    <property type="project" value="UniProtKB-KW"/>
</dbReference>
<evidence type="ECO:0000256" key="3">
    <source>
        <dbReference type="ARBA" id="ARBA00022801"/>
    </source>
</evidence>
<dbReference type="EC" id="3.1.1.-" evidence="5"/>
<dbReference type="Gene3D" id="3.40.50.1820">
    <property type="entry name" value="alpha/beta hydrolase"/>
    <property type="match status" value="1"/>
</dbReference>
<dbReference type="AlphaFoldDB" id="A0A7R9K6L6"/>
<evidence type="ECO:0000256" key="4">
    <source>
        <dbReference type="ARBA" id="ARBA00023180"/>
    </source>
</evidence>
<dbReference type="PANTHER" id="PTHR43142">
    <property type="entry name" value="CARBOXYLIC ESTER HYDROLASE"/>
    <property type="match status" value="1"/>
</dbReference>
<evidence type="ECO:0000256" key="2">
    <source>
        <dbReference type="ARBA" id="ARBA00022487"/>
    </source>
</evidence>
<dbReference type="SUPFAM" id="SSF53474">
    <property type="entry name" value="alpha/beta-Hydrolases"/>
    <property type="match status" value="2"/>
</dbReference>
<dbReference type="PANTHER" id="PTHR43142:SF1">
    <property type="entry name" value="CARBOXYLIC ESTER HYDROLASE"/>
    <property type="match status" value="1"/>
</dbReference>
<dbReference type="InterPro" id="IPR019819">
    <property type="entry name" value="Carboxylesterase_B_CS"/>
</dbReference>
<keyword evidence="4" id="KW-0325">Glycoprotein</keyword>
<dbReference type="PROSITE" id="PS00941">
    <property type="entry name" value="CARBOXYLESTERASE_B_2"/>
    <property type="match status" value="1"/>
</dbReference>
<reference evidence="7" key="1">
    <citation type="submission" date="2020-11" db="EMBL/GenBank/DDBJ databases">
        <authorList>
            <person name="Tran Van P."/>
        </authorList>
    </citation>
    <scope>NUCLEOTIDE SEQUENCE</scope>
</reference>
<evidence type="ECO:0000259" key="6">
    <source>
        <dbReference type="Pfam" id="PF00135"/>
    </source>
</evidence>
<dbReference type="InterPro" id="IPR019826">
    <property type="entry name" value="Carboxylesterase_B_AS"/>
</dbReference>
<dbReference type="PROSITE" id="PS00122">
    <property type="entry name" value="CARBOXYLESTERASE_B_1"/>
    <property type="match status" value="1"/>
</dbReference>
<organism evidence="7">
    <name type="scientific">Timema genevievae</name>
    <name type="common">Walking stick</name>
    <dbReference type="NCBI Taxonomy" id="629358"/>
    <lineage>
        <taxon>Eukaryota</taxon>
        <taxon>Metazoa</taxon>
        <taxon>Ecdysozoa</taxon>
        <taxon>Arthropoda</taxon>
        <taxon>Hexapoda</taxon>
        <taxon>Insecta</taxon>
        <taxon>Pterygota</taxon>
        <taxon>Neoptera</taxon>
        <taxon>Polyneoptera</taxon>
        <taxon>Phasmatodea</taxon>
        <taxon>Timematodea</taxon>
        <taxon>Timematoidea</taxon>
        <taxon>Timematidae</taxon>
        <taxon>Timema</taxon>
    </lineage>
</organism>
<keyword evidence="2" id="KW-0719">Serine esterase</keyword>
<comment type="similarity">
    <text evidence="1 5">Belongs to the type-B carboxylesterase/lipase family.</text>
</comment>
<feature type="domain" description="Carboxylesterase type B" evidence="6">
    <location>
        <begin position="39"/>
        <end position="139"/>
    </location>
</feature>
<feature type="domain" description="Carboxylesterase type B" evidence="6">
    <location>
        <begin position="237"/>
        <end position="641"/>
    </location>
</feature>
<protein>
    <recommendedName>
        <fullName evidence="5">Carboxylic ester hydrolase</fullName>
        <ecNumber evidence="5">3.1.1.-</ecNumber>
    </recommendedName>
</protein>
<sequence>MRCDRMLQVAHIMKVAAPSHAACSSDLMVALGRKPSPHRWRPEPPDSWRGIRNALVEGSVCIHMDPIFNRINGEEDCLYLNVYTPKIPGGSTPLKPVMVWIHGGGFFTGSGNTNLFGPDYLVHANVVLVTLNYRLGALGKRHVLATDTEVLATDTEVLVTDREVLATDTEVLATDTEVLATDTEVLATDTEVLATDTEVQATDTEVLDTHTELSEVLATDTEVLATDTEVLAINTEVLWFLCLHDTNVSGNNGLKDQVEALKWVQQNIAQFGGDPGNVTIFGESAGGACVHYHMLSHMSKGLFHRAIAQSGSALNPWAFTRSSRDQAFKLGELLGCATDNGRELVSFLRSVPANSIIKAQNDVISDKEINVGLVFPFVPSLENDTLQAFLTESPMDLIKDGLMHEVPFILGITTHEGIIHIEQDRASYLQKVDKHFERLVPADLVGNRCPVRQSEISDKIRQFYFKDSDVSERTLLQCIDLLTDTQYGLGVYMTLKEHAALCTSPVYYYQFAFDGKLGLFKRFFGLENIKGDCGARVCDGSVSLSEANSESVARDVCPCHADDLGYLFFSSFNNTHLDKDTPEMKVLALMVQLWTSFANNGIPRAKEVTWLPVTKSELHSLTIDHPPRSCTDPHKERMSFWTELYHESEHTTKL</sequence>
<dbReference type="Pfam" id="PF00135">
    <property type="entry name" value="COesterase"/>
    <property type="match status" value="2"/>
</dbReference>
<evidence type="ECO:0000313" key="7">
    <source>
        <dbReference type="EMBL" id="CAD7604997.1"/>
    </source>
</evidence>
<keyword evidence="3 5" id="KW-0378">Hydrolase</keyword>
<evidence type="ECO:0000256" key="5">
    <source>
        <dbReference type="RuleBase" id="RU361235"/>
    </source>
</evidence>
<gene>
    <name evidence="7" type="ORF">TGEB3V08_LOCUS9353</name>
</gene>
<accession>A0A7R9K6L6</accession>
<name>A0A7R9K6L6_TIMGE</name>
<dbReference type="InterPro" id="IPR029058">
    <property type="entry name" value="AB_hydrolase_fold"/>
</dbReference>
<dbReference type="EMBL" id="OE844249">
    <property type="protein sequence ID" value="CAD7604997.1"/>
    <property type="molecule type" value="Genomic_DNA"/>
</dbReference>
<dbReference type="InterPro" id="IPR002018">
    <property type="entry name" value="CarbesteraseB"/>
</dbReference>
<evidence type="ECO:0000256" key="1">
    <source>
        <dbReference type="ARBA" id="ARBA00005964"/>
    </source>
</evidence>